<evidence type="ECO:0000256" key="1">
    <source>
        <dbReference type="ARBA" id="ARBA00009108"/>
    </source>
</evidence>
<dbReference type="Gene3D" id="3.30.70.1880">
    <property type="entry name" value="Protein of unknown function DUF881"/>
    <property type="match status" value="1"/>
</dbReference>
<gene>
    <name evidence="4" type="ORF">J4E96_10515</name>
</gene>
<dbReference type="RefSeq" id="WP_227422072.1">
    <property type="nucleotide sequence ID" value="NZ_CP071868.1"/>
</dbReference>
<dbReference type="Pfam" id="PF05949">
    <property type="entry name" value="DUF881"/>
    <property type="match status" value="1"/>
</dbReference>
<keyword evidence="3" id="KW-1133">Transmembrane helix</keyword>
<name>A0A8A4Z8R2_9MICO</name>
<dbReference type="Proteomes" id="UP000663937">
    <property type="component" value="Chromosome"/>
</dbReference>
<evidence type="ECO:0000313" key="5">
    <source>
        <dbReference type="Proteomes" id="UP000663937"/>
    </source>
</evidence>
<proteinExistence type="inferred from homology"/>
<dbReference type="EMBL" id="CP071868">
    <property type="protein sequence ID" value="QTE27855.1"/>
    <property type="molecule type" value="Genomic_DNA"/>
</dbReference>
<organism evidence="4 5">
    <name type="scientific">Pengzhenrongella sicca</name>
    <dbReference type="NCBI Taxonomy" id="2819238"/>
    <lineage>
        <taxon>Bacteria</taxon>
        <taxon>Bacillati</taxon>
        <taxon>Actinomycetota</taxon>
        <taxon>Actinomycetes</taxon>
        <taxon>Micrococcales</taxon>
        <taxon>Pengzhenrongella</taxon>
    </lineage>
</organism>
<reference evidence="4" key="1">
    <citation type="submission" date="2021-03" db="EMBL/GenBank/DDBJ databases">
        <title>Pengzhenrongella sicca gen. nov., sp. nov., a new member of suborder Micrococcineae isolated from High-Arctic tundra soil.</title>
        <authorList>
            <person name="Peng F."/>
        </authorList>
    </citation>
    <scope>NUCLEOTIDE SEQUENCE</scope>
    <source>
        <strain evidence="4">LRZ-2</strain>
    </source>
</reference>
<feature type="transmembrane region" description="Helical" evidence="3">
    <location>
        <begin position="56"/>
        <end position="74"/>
    </location>
</feature>
<protein>
    <submittedName>
        <fullName evidence="4">DUF881 domain-containing protein</fullName>
    </submittedName>
</protein>
<evidence type="ECO:0000256" key="3">
    <source>
        <dbReference type="SAM" id="Phobius"/>
    </source>
</evidence>
<feature type="region of interest" description="Disordered" evidence="2">
    <location>
        <begin position="285"/>
        <end position="306"/>
    </location>
</feature>
<dbReference type="InterPro" id="IPR010273">
    <property type="entry name" value="DUF881"/>
</dbReference>
<dbReference type="GO" id="GO:0005886">
    <property type="term" value="C:plasma membrane"/>
    <property type="evidence" value="ECO:0007669"/>
    <property type="project" value="TreeGrafter"/>
</dbReference>
<dbReference type="KEGG" id="psic:J4E96_10515"/>
<sequence>MSRRADSRPGPGAAGPVDASMTLLNEVMRRPLDPGYQQAADRRSAGGPPAGLGHRLALLVLAIALGLLTAAAAIDLRAPEPAVAQARALLEGQIADRTALAESLLADNESRSAEIASLQSAALGAQDPELLATLAADGVTAGAVAVQGPGLRLTLQDSDVAAADPEQADPDERVQDVDLQIAVNGLWRAGAEAIAVNGHRLTAITAIRSAGSAILVDLVPLSGPYVVEAIGEPGGLATEFARTTGGQHLATLRNVYGIGVDISSEDELALPGSAELRLRSATVLVPEQDAGTGVPSSDPTREEEQP</sequence>
<evidence type="ECO:0000256" key="2">
    <source>
        <dbReference type="SAM" id="MobiDB-lite"/>
    </source>
</evidence>
<keyword evidence="3" id="KW-0812">Transmembrane</keyword>
<dbReference type="PANTHER" id="PTHR37313">
    <property type="entry name" value="UPF0749 PROTEIN RV1825"/>
    <property type="match status" value="1"/>
</dbReference>
<accession>A0A8A4Z8R2</accession>
<keyword evidence="3" id="KW-0472">Membrane</keyword>
<comment type="similarity">
    <text evidence="1">Belongs to the UPF0749 family.</text>
</comment>
<evidence type="ECO:0000313" key="4">
    <source>
        <dbReference type="EMBL" id="QTE27855.1"/>
    </source>
</evidence>
<dbReference type="PANTHER" id="PTHR37313:SF1">
    <property type="entry name" value="UPF0749 PROTEIN RV1823"/>
    <property type="match status" value="1"/>
</dbReference>
<dbReference type="AlphaFoldDB" id="A0A8A4Z8R2"/>
<keyword evidence="5" id="KW-1185">Reference proteome</keyword>